<dbReference type="EMBL" id="SJPN01000003">
    <property type="protein sequence ID" value="TWU04889.1"/>
    <property type="molecule type" value="Genomic_DNA"/>
</dbReference>
<dbReference type="InterPro" id="IPR015424">
    <property type="entry name" value="PyrdxlP-dep_Trfase"/>
</dbReference>
<dbReference type="Proteomes" id="UP000320176">
    <property type="component" value="Unassembled WGS sequence"/>
</dbReference>
<accession>A0A5C6B0A9</accession>
<evidence type="ECO:0000313" key="2">
    <source>
        <dbReference type="Proteomes" id="UP000320176"/>
    </source>
</evidence>
<evidence type="ECO:0008006" key="3">
    <source>
        <dbReference type="Google" id="ProtNLM"/>
    </source>
</evidence>
<reference evidence="1 2" key="1">
    <citation type="submission" date="2019-02" db="EMBL/GenBank/DDBJ databases">
        <title>Deep-cultivation of Planctomycetes and their phenomic and genomic characterization uncovers novel biology.</title>
        <authorList>
            <person name="Wiegand S."/>
            <person name="Jogler M."/>
            <person name="Boedeker C."/>
            <person name="Pinto D."/>
            <person name="Vollmers J."/>
            <person name="Rivas-Marin E."/>
            <person name="Kohn T."/>
            <person name="Peeters S.H."/>
            <person name="Heuer A."/>
            <person name="Rast P."/>
            <person name="Oberbeckmann S."/>
            <person name="Bunk B."/>
            <person name="Jeske O."/>
            <person name="Meyerdierks A."/>
            <person name="Storesund J.E."/>
            <person name="Kallscheuer N."/>
            <person name="Luecker S."/>
            <person name="Lage O.M."/>
            <person name="Pohl T."/>
            <person name="Merkel B.J."/>
            <person name="Hornburger P."/>
            <person name="Mueller R.-W."/>
            <person name="Bruemmer F."/>
            <person name="Labrenz M."/>
            <person name="Spormann A.M."/>
            <person name="Op Den Camp H."/>
            <person name="Overmann J."/>
            <person name="Amann R."/>
            <person name="Jetten M.S.M."/>
            <person name="Mascher T."/>
            <person name="Medema M.H."/>
            <person name="Devos D.P."/>
            <person name="Kaster A.-K."/>
            <person name="Ovreas L."/>
            <person name="Rohde M."/>
            <person name="Galperin M.Y."/>
            <person name="Jogler C."/>
        </authorList>
    </citation>
    <scope>NUCLEOTIDE SEQUENCE [LARGE SCALE GENOMIC DNA]</scope>
    <source>
        <strain evidence="1 2">Pla52n</strain>
    </source>
</reference>
<dbReference type="SUPFAM" id="SSF53383">
    <property type="entry name" value="PLP-dependent transferases"/>
    <property type="match status" value="1"/>
</dbReference>
<organism evidence="1 2">
    <name type="scientific">Stieleria varia</name>
    <dbReference type="NCBI Taxonomy" id="2528005"/>
    <lineage>
        <taxon>Bacteria</taxon>
        <taxon>Pseudomonadati</taxon>
        <taxon>Planctomycetota</taxon>
        <taxon>Planctomycetia</taxon>
        <taxon>Pirellulales</taxon>
        <taxon>Pirellulaceae</taxon>
        <taxon>Stieleria</taxon>
    </lineage>
</organism>
<protein>
    <recommendedName>
        <fullName evidence="3">Cysteine desulfurase</fullName>
    </recommendedName>
</protein>
<dbReference type="AlphaFoldDB" id="A0A5C6B0A9"/>
<dbReference type="Gene3D" id="3.40.640.10">
    <property type="entry name" value="Type I PLP-dependent aspartate aminotransferase-like (Major domain)"/>
    <property type="match status" value="1"/>
</dbReference>
<proteinExistence type="predicted"/>
<evidence type="ECO:0000313" key="1">
    <source>
        <dbReference type="EMBL" id="TWU04889.1"/>
    </source>
</evidence>
<gene>
    <name evidence="1" type="ORF">Pla52n_29340</name>
</gene>
<sequence>MISPHEIGQPYESLISSGCDSRLILNPSGLNPYGCGVISRDVIALGSCSASTPSARGEQAARAIRQSLIEASDLRTATEHQFQSVREALHACWNLTPETDIAFTPSGTDVELLALSLADGVAYGSAARPIVNIVIGPAEVGRGTVRSASFQHHDRVDPCGHEVALASPVDEAMERRVTVQTIDIRHANGQPMSCAEIDLAVQQAVIAAADQGSRVLLHAVAHSKTGIFAPRLTTLSRIATTMTDDVVIVVDAAQARLGPTFGTIDYSQLIRHGFLVSVTGSKFFGGPPFCGALLVPPRYQRPRSLPSGLSRYVFRNQLPLSWSDARNCLRDDCNVSLLMRWNAAVAEMRAFYALPERTRGRIASAFVQSVRRHFAAEESIELMPSFDMEDSDWIDQHGTPTPTVISFGIHSGGQRFGERELRSLHQQLNEPAGEGGELAFHLGQPVRIGNQLWVLRIALGAPLVTEIASNSIRGETLSARLSWLDHRLSDLAHRITDLANAIAVSEPSRSLTTVR</sequence>
<dbReference type="OrthoDB" id="8556864at2"/>
<dbReference type="InterPro" id="IPR015421">
    <property type="entry name" value="PyrdxlP-dep_Trfase_major"/>
</dbReference>
<keyword evidence="2" id="KW-1185">Reference proteome</keyword>
<name>A0A5C6B0A9_9BACT</name>
<dbReference type="RefSeq" id="WP_146520223.1">
    <property type="nucleotide sequence ID" value="NZ_CP151726.1"/>
</dbReference>
<comment type="caution">
    <text evidence="1">The sequence shown here is derived from an EMBL/GenBank/DDBJ whole genome shotgun (WGS) entry which is preliminary data.</text>
</comment>